<dbReference type="GO" id="GO:0005737">
    <property type="term" value="C:cytoplasm"/>
    <property type="evidence" value="ECO:0007669"/>
    <property type="project" value="UniProtKB-SubCell"/>
</dbReference>
<dbReference type="GO" id="GO:0000287">
    <property type="term" value="F:magnesium ion binding"/>
    <property type="evidence" value="ECO:0007669"/>
    <property type="project" value="UniProtKB-UniRule"/>
</dbReference>
<evidence type="ECO:0000256" key="5">
    <source>
        <dbReference type="ARBA" id="ARBA00022759"/>
    </source>
</evidence>
<keyword evidence="10 13" id="KW-0234">DNA repair</keyword>
<dbReference type="GO" id="GO:0003676">
    <property type="term" value="F:nucleic acid binding"/>
    <property type="evidence" value="ECO:0007669"/>
    <property type="project" value="InterPro"/>
</dbReference>
<evidence type="ECO:0000313" key="15">
    <source>
        <dbReference type="Proteomes" id="UP000279029"/>
    </source>
</evidence>
<organism evidence="14 15">
    <name type="scientific">Petrocella atlantisensis</name>
    <dbReference type="NCBI Taxonomy" id="2173034"/>
    <lineage>
        <taxon>Bacteria</taxon>
        <taxon>Bacillati</taxon>
        <taxon>Bacillota</taxon>
        <taxon>Clostridia</taxon>
        <taxon>Lachnospirales</taxon>
        <taxon>Vallitaleaceae</taxon>
        <taxon>Petrocella</taxon>
    </lineage>
</organism>
<reference evidence="14 15" key="1">
    <citation type="submission" date="2018-09" db="EMBL/GenBank/DDBJ databases">
        <authorList>
            <person name="Postec A."/>
        </authorList>
    </citation>
    <scope>NUCLEOTIDE SEQUENCE [LARGE SCALE GENOMIC DNA]</scope>
    <source>
        <strain evidence="14">70B-A</strain>
    </source>
</reference>
<evidence type="ECO:0000256" key="6">
    <source>
        <dbReference type="ARBA" id="ARBA00022763"/>
    </source>
</evidence>
<dbReference type="SUPFAM" id="SSF52980">
    <property type="entry name" value="Restriction endonuclease-like"/>
    <property type="match status" value="1"/>
</dbReference>
<keyword evidence="5 13" id="KW-0255">Endonuclease</keyword>
<dbReference type="GO" id="GO:0006281">
    <property type="term" value="P:DNA repair"/>
    <property type="evidence" value="ECO:0007669"/>
    <property type="project" value="UniProtKB-UniRule"/>
</dbReference>
<evidence type="ECO:0000256" key="7">
    <source>
        <dbReference type="ARBA" id="ARBA00022801"/>
    </source>
</evidence>
<comment type="cofactor">
    <cofactor evidence="13">
        <name>Mg(2+)</name>
        <dbReference type="ChEBI" id="CHEBI:18420"/>
    </cofactor>
    <text evidence="13">Binds 1 Mg(2+) ion per subunit.</text>
</comment>
<dbReference type="EC" id="3.1.21.10" evidence="13"/>
<feature type="site" description="Transition state stabilizer" evidence="13">
    <location>
        <position position="79"/>
    </location>
</feature>
<comment type="similarity">
    <text evidence="11 13">Belongs to the RecU family.</text>
</comment>
<accession>A0A3P7RSE5</accession>
<dbReference type="InterPro" id="IPR004612">
    <property type="entry name" value="Resolv_RecU"/>
</dbReference>
<evidence type="ECO:0000256" key="2">
    <source>
        <dbReference type="ARBA" id="ARBA00022490"/>
    </source>
</evidence>
<name>A0A3P7RSE5_9FIRM</name>
<feature type="binding site" evidence="13">
    <location>
        <position position="64"/>
    </location>
    <ligand>
        <name>Mg(2+)</name>
        <dbReference type="ChEBI" id="CHEBI:18420"/>
    </ligand>
</feature>
<dbReference type="Proteomes" id="UP000279029">
    <property type="component" value="Chromosome"/>
</dbReference>
<dbReference type="Pfam" id="PF03838">
    <property type="entry name" value="RecU"/>
    <property type="match status" value="1"/>
</dbReference>
<dbReference type="KEGG" id="cbar:PATL70BA_0093"/>
<keyword evidence="7 13" id="KW-0378">Hydrolase</keyword>
<dbReference type="GO" id="GO:0008821">
    <property type="term" value="F:crossover junction DNA endonuclease activity"/>
    <property type="evidence" value="ECO:0007669"/>
    <property type="project" value="UniProtKB-EC"/>
</dbReference>
<comment type="function">
    <text evidence="13">Endonuclease that resolves Holliday junction intermediates in genetic recombination. Cleaves mobile four-strand junctions by introducing symmetrical nicks in paired strands. Promotes annealing of linear ssDNA with homologous dsDNA. Required for DNA repair, homologous recombination and chromosome segregation.</text>
</comment>
<keyword evidence="2 13" id="KW-0963">Cytoplasm</keyword>
<dbReference type="Gene3D" id="3.40.1350.10">
    <property type="match status" value="1"/>
</dbReference>
<comment type="caution">
    <text evidence="13">Lacks conserved residue(s) required for the propagation of feature annotation.</text>
</comment>
<keyword evidence="8 13" id="KW-0460">Magnesium</keyword>
<comment type="subcellular location">
    <subcellularLocation>
        <location evidence="1 13">Cytoplasm</location>
    </subcellularLocation>
</comment>
<dbReference type="EMBL" id="LR130778">
    <property type="protein sequence ID" value="VDN45932.1"/>
    <property type="molecule type" value="Genomic_DNA"/>
</dbReference>
<keyword evidence="3 13" id="KW-0540">Nuclease</keyword>
<evidence type="ECO:0000256" key="11">
    <source>
        <dbReference type="ARBA" id="ARBA00023447"/>
    </source>
</evidence>
<evidence type="ECO:0000256" key="10">
    <source>
        <dbReference type="ARBA" id="ARBA00023204"/>
    </source>
</evidence>
<evidence type="ECO:0000256" key="9">
    <source>
        <dbReference type="ARBA" id="ARBA00023172"/>
    </source>
</evidence>
<keyword evidence="9 13" id="KW-0233">DNA recombination</keyword>
<dbReference type="AlphaFoldDB" id="A0A3P7RSE5"/>
<evidence type="ECO:0000256" key="8">
    <source>
        <dbReference type="ARBA" id="ARBA00022842"/>
    </source>
</evidence>
<dbReference type="InterPro" id="IPR011856">
    <property type="entry name" value="tRNA_endonuc-like_dom_sf"/>
</dbReference>
<evidence type="ECO:0000256" key="1">
    <source>
        <dbReference type="ARBA" id="ARBA00004496"/>
    </source>
</evidence>
<proteinExistence type="inferred from homology"/>
<keyword evidence="15" id="KW-1185">Reference proteome</keyword>
<dbReference type="RefSeq" id="WP_125135521.1">
    <property type="nucleotide sequence ID" value="NZ_LR130778.1"/>
</dbReference>
<feature type="binding site" evidence="13">
    <location>
        <position position="77"/>
    </location>
    <ligand>
        <name>Mg(2+)</name>
        <dbReference type="ChEBI" id="CHEBI:18420"/>
    </ligand>
</feature>
<evidence type="ECO:0000256" key="3">
    <source>
        <dbReference type="ARBA" id="ARBA00022722"/>
    </source>
</evidence>
<evidence type="ECO:0000256" key="4">
    <source>
        <dbReference type="ARBA" id="ARBA00022723"/>
    </source>
</evidence>
<evidence type="ECO:0000256" key="13">
    <source>
        <dbReference type="HAMAP-Rule" id="MF_00130"/>
    </source>
</evidence>
<dbReference type="CDD" id="cd22354">
    <property type="entry name" value="RecU-like"/>
    <property type="match status" value="1"/>
</dbReference>
<dbReference type="PIRSF" id="PIRSF037785">
    <property type="entry name" value="RecU"/>
    <property type="match status" value="1"/>
</dbReference>
<evidence type="ECO:0000313" key="14">
    <source>
        <dbReference type="EMBL" id="VDN45932.1"/>
    </source>
</evidence>
<sequence>MAYWGSRGLRGSTLEEMVNITNERYLEHGLALIEKIPTPIKPITLGKESGTITMAYFEKKGSVDYIGVVQGIPICFDAKETSKDYFPLKNIHEHQIAYMQSFEKQEGVAFMLIYFSKQNRYFFLPFGIILTHWQEARSGGRKSIPMSAFDASLEIKSKSGYLVHYLEALSKYLSNNGE</sequence>
<gene>
    <name evidence="13 14" type="primary">recU</name>
    <name evidence="14" type="ORF">PATL70BA_0093</name>
</gene>
<protein>
    <recommendedName>
        <fullName evidence="12 13">Holliday junction resolvase RecU</fullName>
        <ecNumber evidence="13">3.1.21.10</ecNumber>
    </recommendedName>
    <alternativeName>
        <fullName evidence="13">Recombination protein U homolog</fullName>
    </alternativeName>
</protein>
<dbReference type="HAMAP" id="MF_00130">
    <property type="entry name" value="RecU"/>
    <property type="match status" value="1"/>
</dbReference>
<feature type="binding site" evidence="13">
    <location>
        <position position="95"/>
    </location>
    <ligand>
        <name>Mg(2+)</name>
        <dbReference type="ChEBI" id="CHEBI:18420"/>
    </ligand>
</feature>
<keyword evidence="4 13" id="KW-0479">Metal-binding</keyword>
<dbReference type="GO" id="GO:0006310">
    <property type="term" value="P:DNA recombination"/>
    <property type="evidence" value="ECO:0007669"/>
    <property type="project" value="UniProtKB-UniRule"/>
</dbReference>
<dbReference type="InterPro" id="IPR011335">
    <property type="entry name" value="Restrct_endonuc-II-like"/>
</dbReference>
<keyword evidence="6 13" id="KW-0227">DNA damage</keyword>
<evidence type="ECO:0000256" key="12">
    <source>
        <dbReference type="ARBA" id="ARBA00029523"/>
    </source>
</evidence>
<dbReference type="OrthoDB" id="9783592at2"/>
<comment type="catalytic activity">
    <reaction evidence="13">
        <text>Endonucleolytic cleavage at a junction such as a reciprocal single-stranded crossover between two homologous DNA duplexes (Holliday junction).</text>
        <dbReference type="EC" id="3.1.21.10"/>
    </reaction>
</comment>
<dbReference type="GO" id="GO:0007059">
    <property type="term" value="P:chromosome segregation"/>
    <property type="evidence" value="ECO:0007669"/>
    <property type="project" value="UniProtKB-UniRule"/>
</dbReference>